<evidence type="ECO:0000313" key="3">
    <source>
        <dbReference type="EMBL" id="SHH78080.1"/>
    </source>
</evidence>
<dbReference type="GO" id="GO:0045892">
    <property type="term" value="P:negative regulation of DNA-templated transcription"/>
    <property type="evidence" value="ECO:0007669"/>
    <property type="project" value="InterPro"/>
</dbReference>
<proteinExistence type="predicted"/>
<dbReference type="Gene3D" id="2.10.109.10">
    <property type="entry name" value="Umud Fragment, subunit A"/>
    <property type="match status" value="1"/>
</dbReference>
<name>A0A1M5VSB0_9VIBR</name>
<accession>A0A1M5VSB0</accession>
<dbReference type="GO" id="GO:0051259">
    <property type="term" value="P:protein complex oligomerization"/>
    <property type="evidence" value="ECO:0007669"/>
    <property type="project" value="InterPro"/>
</dbReference>
<dbReference type="Gene3D" id="1.10.260.40">
    <property type="entry name" value="lambda repressor-like DNA-binding domains"/>
    <property type="match status" value="1"/>
</dbReference>
<dbReference type="InterPro" id="IPR010744">
    <property type="entry name" value="Phage_CI_N"/>
</dbReference>
<dbReference type="Proteomes" id="UP000184608">
    <property type="component" value="Unassembled WGS sequence"/>
</dbReference>
<reference evidence="3 4" key="1">
    <citation type="submission" date="2016-11" db="EMBL/GenBank/DDBJ databases">
        <authorList>
            <person name="Jaros S."/>
            <person name="Januszkiewicz K."/>
            <person name="Wedrychowicz H."/>
        </authorList>
    </citation>
    <scope>NUCLEOTIDE SEQUENCE [LARGE SCALE GENOMIC DNA]</scope>
    <source>
        <strain evidence="3 4">CECT 7868</strain>
    </source>
</reference>
<evidence type="ECO:0000259" key="2">
    <source>
        <dbReference type="Pfam" id="PF16452"/>
    </source>
</evidence>
<gene>
    <name evidence="3" type="ORF">VA7868_00482</name>
</gene>
<sequence>MNKKQVSLPNFEYLAGKQVTEKLRTLFNLKNTKALAELLNVPASTIATWHQRKVCPYEIVIRTHLSKGVSIKWLLLDEGDPYPNMTPYQHQPEQPKVKPLANIDLFLLKNGKVHPYHTLTLDQLFLDELNISNVIAVREGEKTFIIDQEATNATNGTYLIELDGLQSFCQIQRLPGKQLAIAFNESLLTVNEDDVQINGKVMLTIAKGD</sequence>
<dbReference type="OrthoDB" id="5829794at2"/>
<evidence type="ECO:0000259" key="1">
    <source>
        <dbReference type="Pfam" id="PF07022"/>
    </source>
</evidence>
<organism evidence="3 4">
    <name type="scientific">Vibrio aerogenes CECT 7868</name>
    <dbReference type="NCBI Taxonomy" id="1216006"/>
    <lineage>
        <taxon>Bacteria</taxon>
        <taxon>Pseudomonadati</taxon>
        <taxon>Pseudomonadota</taxon>
        <taxon>Gammaproteobacteria</taxon>
        <taxon>Vibrionales</taxon>
        <taxon>Vibrionaceae</taxon>
        <taxon>Vibrio</taxon>
    </lineage>
</organism>
<dbReference type="EMBL" id="FQXZ01000006">
    <property type="protein sequence ID" value="SHH78080.1"/>
    <property type="molecule type" value="Genomic_DNA"/>
</dbReference>
<dbReference type="Pfam" id="PF16452">
    <property type="entry name" value="Phage_CI_C"/>
    <property type="match status" value="1"/>
</dbReference>
<dbReference type="RefSeq" id="WP_073602273.1">
    <property type="nucleotide sequence ID" value="NZ_FQXZ01000006.1"/>
</dbReference>
<dbReference type="GO" id="GO:0003677">
    <property type="term" value="F:DNA binding"/>
    <property type="evidence" value="ECO:0007669"/>
    <property type="project" value="InterPro"/>
</dbReference>
<feature type="domain" description="Bacteriophage CI repressor C-terminal" evidence="2">
    <location>
        <begin position="107"/>
        <end position="202"/>
    </location>
</feature>
<protein>
    <submittedName>
        <fullName evidence="3">Bacteriophage CI repressor helix-turn-helix domain protein</fullName>
    </submittedName>
</protein>
<dbReference type="InterPro" id="IPR010982">
    <property type="entry name" value="Lambda_DNA-bd_dom_sf"/>
</dbReference>
<keyword evidence="4" id="KW-1185">Reference proteome</keyword>
<dbReference type="AlphaFoldDB" id="A0A1M5VSB0"/>
<evidence type="ECO:0000313" key="4">
    <source>
        <dbReference type="Proteomes" id="UP000184608"/>
    </source>
</evidence>
<feature type="domain" description="Bacteriophage CI repressor N-terminal" evidence="1">
    <location>
        <begin position="19"/>
        <end position="82"/>
    </location>
</feature>
<dbReference type="Pfam" id="PF07022">
    <property type="entry name" value="Phage_CI_repr"/>
    <property type="match status" value="1"/>
</dbReference>
<dbReference type="InterPro" id="IPR032499">
    <property type="entry name" value="Phage_CI_C"/>
</dbReference>